<reference evidence="1 2" key="1">
    <citation type="journal article" date="2018" name="PLoS Genet.">
        <title>Population sequencing reveals clonal diversity and ancestral inbreeding in the grapevine cultivar Chardonnay.</title>
        <authorList>
            <person name="Roach M.J."/>
            <person name="Johnson D.L."/>
            <person name="Bohlmann J."/>
            <person name="van Vuuren H.J."/>
            <person name="Jones S.J."/>
            <person name="Pretorius I.S."/>
            <person name="Schmidt S.A."/>
            <person name="Borneman A.R."/>
        </authorList>
    </citation>
    <scope>NUCLEOTIDE SEQUENCE [LARGE SCALE GENOMIC DNA]</scope>
    <source>
        <strain evidence="2">cv. Chardonnay</strain>
        <tissue evidence="1">Leaf</tissue>
    </source>
</reference>
<comment type="caution">
    <text evidence="1">The sequence shown here is derived from an EMBL/GenBank/DDBJ whole genome shotgun (WGS) entry which is preliminary data.</text>
</comment>
<dbReference type="EMBL" id="QGNW01001614">
    <property type="protein sequence ID" value="RVW35121.1"/>
    <property type="molecule type" value="Genomic_DNA"/>
</dbReference>
<dbReference type="Proteomes" id="UP000288805">
    <property type="component" value="Unassembled WGS sequence"/>
</dbReference>
<evidence type="ECO:0000313" key="1">
    <source>
        <dbReference type="EMBL" id="RVW35121.1"/>
    </source>
</evidence>
<organism evidence="1 2">
    <name type="scientific">Vitis vinifera</name>
    <name type="common">Grape</name>
    <dbReference type="NCBI Taxonomy" id="29760"/>
    <lineage>
        <taxon>Eukaryota</taxon>
        <taxon>Viridiplantae</taxon>
        <taxon>Streptophyta</taxon>
        <taxon>Embryophyta</taxon>
        <taxon>Tracheophyta</taxon>
        <taxon>Spermatophyta</taxon>
        <taxon>Magnoliopsida</taxon>
        <taxon>eudicotyledons</taxon>
        <taxon>Gunneridae</taxon>
        <taxon>Pentapetalae</taxon>
        <taxon>rosids</taxon>
        <taxon>Vitales</taxon>
        <taxon>Vitaceae</taxon>
        <taxon>Viteae</taxon>
        <taxon>Vitis</taxon>
    </lineage>
</organism>
<evidence type="ECO:0000313" key="2">
    <source>
        <dbReference type="Proteomes" id="UP000288805"/>
    </source>
</evidence>
<protein>
    <submittedName>
        <fullName evidence="1">Uncharacterized protein</fullName>
    </submittedName>
</protein>
<gene>
    <name evidence="1" type="ORF">CK203_085879</name>
</gene>
<name>A0A438DI40_VITVI</name>
<dbReference type="AlphaFoldDB" id="A0A438DI40"/>
<accession>A0A438DI40</accession>
<sequence>MDNLGWNSIPNSLNSIAHCSILPVKSGLCKCCEGVDRSARPPGGLGNRGGASGQRYEGLRLLAPFFNTGFYVCQCSADVVDWFLLLGMGGCEDSV</sequence>
<proteinExistence type="predicted"/>